<comment type="caution">
    <text evidence="1">The sequence shown here is derived from an EMBL/GenBank/DDBJ whole genome shotgun (WGS) entry which is preliminary data.</text>
</comment>
<dbReference type="RefSeq" id="WP_020886587.1">
    <property type="nucleotide sequence ID" value="NZ_ATHI01000007.1"/>
</dbReference>
<dbReference type="EMBL" id="ATHI01000007">
    <property type="protein sequence ID" value="EPR34660.1"/>
    <property type="molecule type" value="Genomic_DNA"/>
</dbReference>
<evidence type="ECO:0000313" key="1">
    <source>
        <dbReference type="EMBL" id="EPR34660.1"/>
    </source>
</evidence>
<gene>
    <name evidence="1" type="ORF">dsat_2702</name>
</gene>
<sequence length="138" mass="15692">MATVISIQEFRRRTVLIAPATEAARKKSPLRVCKDEIWAHDFSGLTGVVFGAMRIREILDHHFPLQEEWKHHLLCVLDICQQTEGRERAKALAETIFDFKSCIYELTTPENAKDLALAVLVLELIERSAALRLHGSRA</sequence>
<dbReference type="Proteomes" id="UP000014975">
    <property type="component" value="Unassembled WGS sequence"/>
</dbReference>
<dbReference type="eggNOG" id="ENOG5032C6H">
    <property type="taxonomic scope" value="Bacteria"/>
</dbReference>
<proteinExistence type="predicted"/>
<dbReference type="PATRIC" id="fig|1121439.3.peg.1106"/>
<dbReference type="AlphaFoldDB" id="S7TDJ7"/>
<accession>S7TDJ7</accession>
<dbReference type="STRING" id="1121439.dsat_2702"/>
<name>S7TDJ7_9BACT</name>
<keyword evidence="2" id="KW-1185">Reference proteome</keyword>
<dbReference type="OrthoDB" id="5456958at2"/>
<protein>
    <submittedName>
        <fullName evidence="1">Uncharacterized protein</fullName>
    </submittedName>
</protein>
<reference evidence="1 2" key="1">
    <citation type="journal article" date="2013" name="Genome Announc.">
        <title>Draft genome sequences for three mercury-methylating, sulfate-reducing bacteria.</title>
        <authorList>
            <person name="Brown S.D."/>
            <person name="Hurt R.A.Jr."/>
            <person name="Gilmour C.C."/>
            <person name="Elias D.A."/>
        </authorList>
    </citation>
    <scope>NUCLEOTIDE SEQUENCE [LARGE SCALE GENOMIC DNA]</scope>
    <source>
        <strain evidence="1 2">DSM 16529</strain>
    </source>
</reference>
<evidence type="ECO:0000313" key="2">
    <source>
        <dbReference type="Proteomes" id="UP000014975"/>
    </source>
</evidence>
<organism evidence="1 2">
    <name type="scientific">Alkalidesulfovibrio alkalitolerans DSM 16529</name>
    <dbReference type="NCBI Taxonomy" id="1121439"/>
    <lineage>
        <taxon>Bacteria</taxon>
        <taxon>Pseudomonadati</taxon>
        <taxon>Thermodesulfobacteriota</taxon>
        <taxon>Desulfovibrionia</taxon>
        <taxon>Desulfovibrionales</taxon>
        <taxon>Desulfovibrionaceae</taxon>
        <taxon>Alkalidesulfovibrio</taxon>
    </lineage>
</organism>